<evidence type="ECO:0000313" key="2">
    <source>
        <dbReference type="EMBL" id="REH00986.1"/>
    </source>
</evidence>
<dbReference type="GO" id="GO:0005524">
    <property type="term" value="F:ATP binding"/>
    <property type="evidence" value="ECO:0007669"/>
    <property type="project" value="InterPro"/>
</dbReference>
<dbReference type="RefSeq" id="WP_245980367.1">
    <property type="nucleotide sequence ID" value="NZ_QUNI01000002.1"/>
</dbReference>
<dbReference type="SUPFAM" id="SSF52540">
    <property type="entry name" value="P-loop containing nucleoside triphosphate hydrolases"/>
    <property type="match status" value="1"/>
</dbReference>
<dbReference type="PANTHER" id="PTHR47396:SF1">
    <property type="entry name" value="ATP-DEPENDENT HELICASE IRC3-RELATED"/>
    <property type="match status" value="1"/>
</dbReference>
<evidence type="ECO:0000313" key="3">
    <source>
        <dbReference type="Proteomes" id="UP000257136"/>
    </source>
</evidence>
<sequence length="830" mass="95226">MCSHLFVDEAHHSKAKNWNKFIQSFDKKKVVQFTATPYRNDGQILDGKIIYNFSLKEAQEQGYFKEINFIPIREYDEKSSDIRIAQVAVQKLREDLANGYEHILMARCKDKYRATEVFKIYSEHTDLSPILIHSSILGKTNVKQAIVNKEHKIIVCVDMLGEGFDLPELKIAAFHDVRKSLPITLQFAGRFTRTSRDAVLGNASFIANLYQPDINEELSLLYAKESNWNSILPTLSLQATQQQVELQEFLSGFNHLEESIIPFQDIRPAFSAVVYKNKTNNWFPSNFKKGIKGYDNYEHKFSAINSEKQTLIILLGSRKNVDWGSFNDVYNIEWDIYIAYWEQKNNLLFINSSEKGSQYQELANAIIGNEKEAVLIKDENVFKSFHKIDRVKLFNFGLRKGLGKDISFQSYYGKGVQEGLSLAEEKSGISNNVFGIGFENGEMTSIGCSRKGRVWSYSRGTVNEFLKWCDNVGEKLSNDAIDSNILFKNSIKPIKCSTRPPNIYPISADWHHSIYKQIETKIIFKVGRNEFDLSSSEINILNPDTNGELYFSFDTEVEQIKFKLNLSKQLINDSLEYNFEIVKTSSNDATVKIGTKLHTITEFFNEFPPKLWFHDGSFLQGNDYVKFNEDILDYPREDIIAWNWRGVSIGNESEGFGTIKEDSIQYHCIQKLSTGNYDIIYNDDNSGEIADIITIKNLENEINVELYHLKYAIGGKISNEIKNFYEVCGQAQKSLVWKYREGHELFNHLIKREIKKIQKGQTRLKKGSIDDLESLLNIAKWTKPIAYDIFIVQPGFSKVNVSAPILNLLGCTLNHLKKEGGINLKVISSE</sequence>
<keyword evidence="3" id="KW-1185">Reference proteome</keyword>
<proteinExistence type="predicted"/>
<dbReference type="GO" id="GO:0003677">
    <property type="term" value="F:DNA binding"/>
    <property type="evidence" value="ECO:0007669"/>
    <property type="project" value="InterPro"/>
</dbReference>
<dbReference type="GO" id="GO:0016787">
    <property type="term" value="F:hydrolase activity"/>
    <property type="evidence" value="ECO:0007669"/>
    <property type="project" value="InterPro"/>
</dbReference>
<dbReference type="PANTHER" id="PTHR47396">
    <property type="entry name" value="TYPE I RESTRICTION ENZYME ECOKI R PROTEIN"/>
    <property type="match status" value="1"/>
</dbReference>
<dbReference type="InterPro" id="IPR050742">
    <property type="entry name" value="Helicase_Restrict-Modif_Enz"/>
</dbReference>
<dbReference type="InterPro" id="IPR006935">
    <property type="entry name" value="Helicase/UvrB_N"/>
</dbReference>
<comment type="caution">
    <text evidence="2">The sequence shown here is derived from an EMBL/GenBank/DDBJ whole genome shotgun (WGS) entry which is preliminary data.</text>
</comment>
<accession>A0A3E0ES80</accession>
<dbReference type="Proteomes" id="UP000257136">
    <property type="component" value="Unassembled WGS sequence"/>
</dbReference>
<evidence type="ECO:0000259" key="1">
    <source>
        <dbReference type="Pfam" id="PF04851"/>
    </source>
</evidence>
<dbReference type="InterPro" id="IPR027417">
    <property type="entry name" value="P-loop_NTPase"/>
</dbReference>
<dbReference type="CDD" id="cd18785">
    <property type="entry name" value="SF2_C"/>
    <property type="match status" value="1"/>
</dbReference>
<name>A0A3E0ES80_9FLAO</name>
<feature type="domain" description="Helicase/UvrB N-terminal" evidence="1">
    <location>
        <begin position="5"/>
        <end position="39"/>
    </location>
</feature>
<dbReference type="Pfam" id="PF04851">
    <property type="entry name" value="ResIII"/>
    <property type="match status" value="1"/>
</dbReference>
<dbReference type="Gene3D" id="3.40.50.300">
    <property type="entry name" value="P-loop containing nucleotide triphosphate hydrolases"/>
    <property type="match status" value="2"/>
</dbReference>
<organism evidence="2 3">
    <name type="scientific">Flavobacterium aquicola</name>
    <dbReference type="NCBI Taxonomy" id="1682742"/>
    <lineage>
        <taxon>Bacteria</taxon>
        <taxon>Pseudomonadati</taxon>
        <taxon>Bacteroidota</taxon>
        <taxon>Flavobacteriia</taxon>
        <taxon>Flavobacteriales</taxon>
        <taxon>Flavobacteriaceae</taxon>
        <taxon>Flavobacterium</taxon>
    </lineage>
</organism>
<reference evidence="2 3" key="1">
    <citation type="submission" date="2018-08" db="EMBL/GenBank/DDBJ databases">
        <title>Genomic Encyclopedia of Archaeal and Bacterial Type Strains, Phase II (KMG-II): from individual species to whole genera.</title>
        <authorList>
            <person name="Goeker M."/>
        </authorList>
    </citation>
    <scope>NUCLEOTIDE SEQUENCE [LARGE SCALE GENOMIC DNA]</scope>
    <source>
        <strain evidence="2 3">DSM 100880</strain>
    </source>
</reference>
<dbReference type="AlphaFoldDB" id="A0A3E0ES80"/>
<gene>
    <name evidence="2" type="ORF">C8P67_102239</name>
</gene>
<dbReference type="EMBL" id="QUNI01000002">
    <property type="protein sequence ID" value="REH00986.1"/>
    <property type="molecule type" value="Genomic_DNA"/>
</dbReference>
<dbReference type="GO" id="GO:0005829">
    <property type="term" value="C:cytosol"/>
    <property type="evidence" value="ECO:0007669"/>
    <property type="project" value="TreeGrafter"/>
</dbReference>
<protein>
    <submittedName>
        <fullName evidence="2">Type III restriction/modification enzyme restriction subunit</fullName>
    </submittedName>
</protein>